<feature type="domain" description="Integrase catalytic" evidence="1">
    <location>
        <begin position="94"/>
        <end position="261"/>
    </location>
</feature>
<proteinExistence type="predicted"/>
<dbReference type="NCBIfam" id="NF033516">
    <property type="entry name" value="transpos_IS3"/>
    <property type="match status" value="1"/>
</dbReference>
<dbReference type="PANTHER" id="PTHR47515">
    <property type="entry name" value="LOW CALCIUM RESPONSE LOCUS PROTEIN T"/>
    <property type="match status" value="1"/>
</dbReference>
<dbReference type="GO" id="GO:0003676">
    <property type="term" value="F:nucleic acid binding"/>
    <property type="evidence" value="ECO:0007669"/>
    <property type="project" value="InterPro"/>
</dbReference>
<dbReference type="HOGENOM" id="CLU_027402_31_0_6"/>
<dbReference type="GO" id="GO:0015074">
    <property type="term" value="P:DNA integration"/>
    <property type="evidence" value="ECO:0007669"/>
    <property type="project" value="InterPro"/>
</dbReference>
<dbReference type="Proteomes" id="UP000028839">
    <property type="component" value="Unassembled WGS sequence"/>
</dbReference>
<gene>
    <name evidence="2" type="ORF">IB75_03415</name>
</gene>
<evidence type="ECO:0000313" key="2">
    <source>
        <dbReference type="EMBL" id="KFI20424.1"/>
    </source>
</evidence>
<dbReference type="Pfam" id="PF13683">
    <property type="entry name" value="rve_3"/>
    <property type="match status" value="1"/>
</dbReference>
<dbReference type="SUPFAM" id="SSF53098">
    <property type="entry name" value="Ribonuclease H-like"/>
    <property type="match status" value="1"/>
</dbReference>
<dbReference type="Pfam" id="PF13276">
    <property type="entry name" value="HTH_21"/>
    <property type="match status" value="1"/>
</dbReference>
<organism evidence="2 3">
    <name type="scientific">Nitrosococcus oceani C-27</name>
    <dbReference type="NCBI Taxonomy" id="314279"/>
    <lineage>
        <taxon>Bacteria</taxon>
        <taxon>Pseudomonadati</taxon>
        <taxon>Pseudomonadota</taxon>
        <taxon>Gammaproteobacteria</taxon>
        <taxon>Chromatiales</taxon>
        <taxon>Chromatiaceae</taxon>
        <taxon>Nitrosococcus</taxon>
    </lineage>
</organism>
<dbReference type="InterPro" id="IPR012337">
    <property type="entry name" value="RNaseH-like_sf"/>
</dbReference>
<dbReference type="InterPro" id="IPR036397">
    <property type="entry name" value="RNaseH_sf"/>
</dbReference>
<dbReference type="InterPro" id="IPR001584">
    <property type="entry name" value="Integrase_cat-core"/>
</dbReference>
<dbReference type="InterPro" id="IPR048020">
    <property type="entry name" value="Transpos_IS3"/>
</dbReference>
<sequence length="273" mass="32424">MVAKHELSKTKACAAVQLSRSSWYRQPSQQAVRDQPVIDALNTMLKKYPRWGFWMCYDRMRLDGHAWNHKRVYRVYTAMKLNLPRRKKRRLPQRVQQPMVVEARANAEWSLDFMSDALYHGRRFRTLNVLDEGVREALDIVIDTSIPGARVVRTLDRLIEWRGKPDAIRVDNGPEYISQVFSEWCEKHGIKLNYIQPGKPNQNAYIERFNRTYRHEVLNAYVFESLRQVREITRAWIIEYNEERPHDSLGKIPPAMFRRQVENARNSTLELCH</sequence>
<comment type="caution">
    <text evidence="2">The sequence shown here is derived from an EMBL/GenBank/DDBJ whole genome shotgun (WGS) entry which is preliminary data.</text>
</comment>
<dbReference type="PROSITE" id="PS50994">
    <property type="entry name" value="INTEGRASE"/>
    <property type="match status" value="1"/>
</dbReference>
<dbReference type="AlphaFoldDB" id="A0A0E2Z4K7"/>
<dbReference type="EMBL" id="JPGN01000021">
    <property type="protein sequence ID" value="KFI20424.1"/>
    <property type="molecule type" value="Genomic_DNA"/>
</dbReference>
<accession>A0A0E2Z4K7</accession>
<dbReference type="InterPro" id="IPR025948">
    <property type="entry name" value="HTH-like_dom"/>
</dbReference>
<evidence type="ECO:0000313" key="3">
    <source>
        <dbReference type="Proteomes" id="UP000028839"/>
    </source>
</evidence>
<dbReference type="Gene3D" id="3.30.420.10">
    <property type="entry name" value="Ribonuclease H-like superfamily/Ribonuclease H"/>
    <property type="match status" value="1"/>
</dbReference>
<dbReference type="PANTHER" id="PTHR47515:SF2">
    <property type="entry name" value="INTEGRASE CORE DOMAIN PROTEIN"/>
    <property type="match status" value="1"/>
</dbReference>
<reference evidence="2 3" key="1">
    <citation type="submission" date="2014-07" db="EMBL/GenBank/DDBJ databases">
        <title>Comparative analysis of Nitrosococcus oceani genome inventories of strains from Pacific and Atlantic gyres.</title>
        <authorList>
            <person name="Lim C.K."/>
            <person name="Wang L."/>
            <person name="Sayavedra-Soto L.A."/>
            <person name="Klotz M.G."/>
        </authorList>
    </citation>
    <scope>NUCLEOTIDE SEQUENCE [LARGE SCALE GENOMIC DNA]</scope>
    <source>
        <strain evidence="2 3">C-27</strain>
    </source>
</reference>
<evidence type="ECO:0000259" key="1">
    <source>
        <dbReference type="PROSITE" id="PS50994"/>
    </source>
</evidence>
<protein>
    <submittedName>
        <fullName evidence="2">Integrase</fullName>
    </submittedName>
</protein>
<name>A0A0E2Z4K7_9GAMM</name>